<evidence type="ECO:0000313" key="3">
    <source>
        <dbReference type="Proteomes" id="UP000467428"/>
    </source>
</evidence>
<dbReference type="PANTHER" id="PTHR43792:SF1">
    <property type="entry name" value="N-ACETYLTRANSFERASE DOMAIN-CONTAINING PROTEIN"/>
    <property type="match status" value="1"/>
</dbReference>
<organism evidence="2 3">
    <name type="scientific">Mycolicibacterium arabiense</name>
    <dbReference type="NCBI Taxonomy" id="1286181"/>
    <lineage>
        <taxon>Bacteria</taxon>
        <taxon>Bacillati</taxon>
        <taxon>Actinomycetota</taxon>
        <taxon>Actinomycetes</taxon>
        <taxon>Mycobacteriales</taxon>
        <taxon>Mycobacteriaceae</taxon>
        <taxon>Mycolicibacterium</taxon>
    </lineage>
</organism>
<protein>
    <submittedName>
        <fullName evidence="2">Putative acetyltransferase</fullName>
    </submittedName>
</protein>
<dbReference type="SUPFAM" id="SSF55729">
    <property type="entry name" value="Acyl-CoA N-acyltransferases (Nat)"/>
    <property type="match status" value="1"/>
</dbReference>
<dbReference type="Pfam" id="PF13302">
    <property type="entry name" value="Acetyltransf_3"/>
    <property type="match status" value="1"/>
</dbReference>
<dbReference type="Gene3D" id="3.40.630.30">
    <property type="match status" value="1"/>
</dbReference>
<dbReference type="GO" id="GO:0016747">
    <property type="term" value="F:acyltransferase activity, transferring groups other than amino-acyl groups"/>
    <property type="evidence" value="ECO:0007669"/>
    <property type="project" value="InterPro"/>
</dbReference>
<reference evidence="2 3" key="1">
    <citation type="journal article" date="2019" name="Emerg. Microbes Infect.">
        <title>Comprehensive subspecies identification of 175 nontuberculous mycobacteria species based on 7547 genomic profiles.</title>
        <authorList>
            <person name="Matsumoto Y."/>
            <person name="Kinjo T."/>
            <person name="Motooka D."/>
            <person name="Nabeya D."/>
            <person name="Jung N."/>
            <person name="Uechi K."/>
            <person name="Horii T."/>
            <person name="Iida T."/>
            <person name="Fujita J."/>
            <person name="Nakamura S."/>
        </authorList>
    </citation>
    <scope>NUCLEOTIDE SEQUENCE [LARGE SCALE GENOMIC DNA]</scope>
    <source>
        <strain evidence="2 3">JCM 18538</strain>
    </source>
</reference>
<dbReference type="AlphaFoldDB" id="A0A7I7RY48"/>
<evidence type="ECO:0000313" key="2">
    <source>
        <dbReference type="EMBL" id="BBY49568.1"/>
    </source>
</evidence>
<keyword evidence="2" id="KW-0808">Transferase</keyword>
<evidence type="ECO:0000259" key="1">
    <source>
        <dbReference type="Pfam" id="PF13302"/>
    </source>
</evidence>
<feature type="domain" description="N-acetyltransferase" evidence="1">
    <location>
        <begin position="26"/>
        <end position="171"/>
    </location>
</feature>
<geneLocation type="plasmid" evidence="3">
    <name>pjcm18538 dna</name>
</geneLocation>
<proteinExistence type="predicted"/>
<gene>
    <name evidence="2" type="ORF">MARA_30360</name>
</gene>
<dbReference type="EMBL" id="AP022593">
    <property type="protein sequence ID" value="BBY49568.1"/>
    <property type="molecule type" value="Genomic_DNA"/>
</dbReference>
<dbReference type="KEGG" id="marz:MARA_30360"/>
<dbReference type="InterPro" id="IPR016181">
    <property type="entry name" value="Acyl_CoA_acyltransferase"/>
</dbReference>
<keyword evidence="3" id="KW-1185">Reference proteome</keyword>
<dbReference type="InterPro" id="IPR051531">
    <property type="entry name" value="N-acetyltransferase"/>
</dbReference>
<sequence>MTSRAWHTRPVPGRTLTALRIDAGDVVLRKARDSDRDAIIAHASDPEVRAHLGGAQSRRDVARDLDEVGVSAVTGSPGAYLIADTASDAFVGTMSLTRRGVHHPGHVSPDGEELELAYTLSPRAWGRGWAFQAATAVLRAAAAELPDEPVIIVTHSANDRSLNLARRLGFEPATTFDEHGVQQTLAVVNLREFARA</sequence>
<accession>A0A7I7RY48</accession>
<dbReference type="PANTHER" id="PTHR43792">
    <property type="entry name" value="GNAT FAMILY, PUTATIVE (AFU_ORTHOLOGUE AFUA_3G00765)-RELATED-RELATED"/>
    <property type="match status" value="1"/>
</dbReference>
<dbReference type="Proteomes" id="UP000467428">
    <property type="component" value="Chromosome"/>
</dbReference>
<name>A0A7I7RY48_9MYCO</name>
<dbReference type="InterPro" id="IPR000182">
    <property type="entry name" value="GNAT_dom"/>
</dbReference>